<dbReference type="Proteomes" id="UP000318801">
    <property type="component" value="Unassembled WGS sequence"/>
</dbReference>
<keyword evidence="4 8" id="KW-0238">DNA-binding</keyword>
<dbReference type="InterPro" id="IPR023459">
    <property type="entry name" value="Tscrpt_elong_fac_GreA/B_fam"/>
</dbReference>
<evidence type="ECO:0000256" key="9">
    <source>
        <dbReference type="RuleBase" id="RU000556"/>
    </source>
</evidence>
<keyword evidence="13" id="KW-1185">Reference proteome</keyword>
<dbReference type="GO" id="GO:0003746">
    <property type="term" value="F:translation elongation factor activity"/>
    <property type="evidence" value="ECO:0007669"/>
    <property type="project" value="UniProtKB-KW"/>
</dbReference>
<reference evidence="12 13" key="1">
    <citation type="submission" date="2019-06" db="EMBL/GenBank/DDBJ databases">
        <authorList>
            <person name="Li M."/>
        </authorList>
    </citation>
    <scope>NUCLEOTIDE SEQUENCE [LARGE SCALE GENOMIC DNA]</scope>
    <source>
        <strain evidence="12 13">BGMRC2036</strain>
    </source>
</reference>
<keyword evidence="5 8" id="KW-0804">Transcription</keyword>
<comment type="caution">
    <text evidence="12">The sequence shown here is derived from an EMBL/GenBank/DDBJ whole genome shotgun (WGS) entry which is preliminary data.</text>
</comment>
<feature type="domain" description="Transcription elongation factor GreA/GreB C-terminal" evidence="10">
    <location>
        <begin position="84"/>
        <end position="155"/>
    </location>
</feature>
<dbReference type="NCBIfam" id="NF001263">
    <property type="entry name" value="PRK00226.1-4"/>
    <property type="match status" value="1"/>
</dbReference>
<gene>
    <name evidence="8 12" type="primary">greA</name>
    <name evidence="12" type="ORF">FJU08_08470</name>
</gene>
<feature type="domain" description="Transcription elongation factor GreA/GreB N-terminal" evidence="11">
    <location>
        <begin position="5"/>
        <end position="75"/>
    </location>
</feature>
<evidence type="ECO:0000256" key="8">
    <source>
        <dbReference type="HAMAP-Rule" id="MF_00105"/>
    </source>
</evidence>
<dbReference type="Pfam" id="PF01272">
    <property type="entry name" value="GreA_GreB"/>
    <property type="match status" value="1"/>
</dbReference>
<dbReference type="PANTHER" id="PTHR30437:SF4">
    <property type="entry name" value="TRANSCRIPTION ELONGATION FACTOR GREA"/>
    <property type="match status" value="1"/>
</dbReference>
<dbReference type="PANTHER" id="PTHR30437">
    <property type="entry name" value="TRANSCRIPTION ELONGATION FACTOR GREA"/>
    <property type="match status" value="1"/>
</dbReference>
<dbReference type="InterPro" id="IPR036805">
    <property type="entry name" value="Tscrpt_elong_fac_GreA/B_N_sf"/>
</dbReference>
<dbReference type="InterPro" id="IPR036953">
    <property type="entry name" value="GreA/GreB_C_sf"/>
</dbReference>
<evidence type="ECO:0000256" key="1">
    <source>
        <dbReference type="ARBA" id="ARBA00008213"/>
    </source>
</evidence>
<evidence type="ECO:0000256" key="6">
    <source>
        <dbReference type="ARBA" id="ARBA00024916"/>
    </source>
</evidence>
<dbReference type="RefSeq" id="WP_141148536.1">
    <property type="nucleotide sequence ID" value="NZ_VHLG01000003.1"/>
</dbReference>
<dbReference type="Pfam" id="PF03449">
    <property type="entry name" value="GreA_GreB_N"/>
    <property type="match status" value="1"/>
</dbReference>
<dbReference type="GO" id="GO:0003677">
    <property type="term" value="F:DNA binding"/>
    <property type="evidence" value="ECO:0007669"/>
    <property type="project" value="UniProtKB-UniRule"/>
</dbReference>
<dbReference type="PIRSF" id="PIRSF006092">
    <property type="entry name" value="GreA_GreB"/>
    <property type="match status" value="1"/>
</dbReference>
<evidence type="ECO:0000313" key="13">
    <source>
        <dbReference type="Proteomes" id="UP000318801"/>
    </source>
</evidence>
<dbReference type="PROSITE" id="PS00829">
    <property type="entry name" value="GREAB_1"/>
    <property type="match status" value="1"/>
</dbReference>
<evidence type="ECO:0000256" key="7">
    <source>
        <dbReference type="ARBA" id="ARBA00030776"/>
    </source>
</evidence>
<evidence type="ECO:0000313" key="12">
    <source>
        <dbReference type="EMBL" id="TPW31764.1"/>
    </source>
</evidence>
<dbReference type="SUPFAM" id="SSF54534">
    <property type="entry name" value="FKBP-like"/>
    <property type="match status" value="1"/>
</dbReference>
<dbReference type="Gene3D" id="1.10.287.180">
    <property type="entry name" value="Transcription elongation factor, GreA/GreB, N-terminal domain"/>
    <property type="match status" value="1"/>
</dbReference>
<dbReference type="HAMAP" id="MF_00105">
    <property type="entry name" value="GreA_GreB"/>
    <property type="match status" value="1"/>
</dbReference>
<evidence type="ECO:0000259" key="11">
    <source>
        <dbReference type="Pfam" id="PF03449"/>
    </source>
</evidence>
<dbReference type="OrthoDB" id="9808774at2"/>
<accession>A0A506UFE5</accession>
<dbReference type="AlphaFoldDB" id="A0A506UFE5"/>
<dbReference type="Gene3D" id="3.10.50.30">
    <property type="entry name" value="Transcription elongation factor, GreA/GreB, C-terminal domain"/>
    <property type="match status" value="1"/>
</dbReference>
<dbReference type="FunFam" id="3.10.50.30:FF:000001">
    <property type="entry name" value="Transcription elongation factor GreA"/>
    <property type="match status" value="1"/>
</dbReference>
<dbReference type="GO" id="GO:0032784">
    <property type="term" value="P:regulation of DNA-templated transcription elongation"/>
    <property type="evidence" value="ECO:0007669"/>
    <property type="project" value="UniProtKB-UniRule"/>
</dbReference>
<evidence type="ECO:0000256" key="2">
    <source>
        <dbReference type="ARBA" id="ARBA00013729"/>
    </source>
</evidence>
<protein>
    <recommendedName>
        <fullName evidence="2 8">Transcription elongation factor GreA</fullName>
    </recommendedName>
    <alternativeName>
        <fullName evidence="7 8">Transcript cleavage factor GreA</fullName>
    </alternativeName>
</protein>
<name>A0A506UFE5_9HYPH</name>
<evidence type="ECO:0000259" key="10">
    <source>
        <dbReference type="Pfam" id="PF01272"/>
    </source>
</evidence>
<dbReference type="NCBIfam" id="TIGR01462">
    <property type="entry name" value="greA"/>
    <property type="match status" value="1"/>
</dbReference>
<evidence type="ECO:0000256" key="5">
    <source>
        <dbReference type="ARBA" id="ARBA00023163"/>
    </source>
</evidence>
<dbReference type="NCBIfam" id="NF001264">
    <property type="entry name" value="PRK00226.1-5"/>
    <property type="match status" value="1"/>
</dbReference>
<sequence length="158" mass="17398">MVEKVPMTRGGAGKLVEELRWRQQEERPRIIQAIAEARAHGDLSENAEYHAAKEAQSYNEGRIGELEDVTARLEIVDPATMSGSKVKFGATVKLVDEETDDEKVYQIVGNFEADVKEGKISISSPIARALIGKEEGDSVEVNAPGGARSYEILEVLWK</sequence>
<keyword evidence="12" id="KW-0251">Elongation factor</keyword>
<dbReference type="SUPFAM" id="SSF46557">
    <property type="entry name" value="GreA transcript cleavage protein, N-terminal domain"/>
    <property type="match status" value="1"/>
</dbReference>
<comment type="function">
    <text evidence="6 8 9">Necessary for efficient RNA polymerase transcription elongation past template-encoded arresting sites. The arresting sites in DNA have the property of trapping a certain fraction of elongating RNA polymerases that pass through, resulting in locked ternary complexes. Cleavage of the nascent transcript by cleavage factors such as GreA or GreB allows the resumption of elongation from the new 3'terminus. GreA releases sequences of 2 to 3 nucleotides.</text>
</comment>
<dbReference type="FunFam" id="1.10.287.180:FF:000001">
    <property type="entry name" value="Transcription elongation factor GreA"/>
    <property type="match status" value="1"/>
</dbReference>
<comment type="similarity">
    <text evidence="1 8 9">Belongs to the GreA/GreB family.</text>
</comment>
<dbReference type="InterPro" id="IPR018151">
    <property type="entry name" value="TF_GreA/GreB_CS"/>
</dbReference>
<dbReference type="EMBL" id="VHLG01000003">
    <property type="protein sequence ID" value="TPW31764.1"/>
    <property type="molecule type" value="Genomic_DNA"/>
</dbReference>
<evidence type="ECO:0000256" key="3">
    <source>
        <dbReference type="ARBA" id="ARBA00023015"/>
    </source>
</evidence>
<keyword evidence="12" id="KW-0648">Protein biosynthesis</keyword>
<dbReference type="InterPro" id="IPR022691">
    <property type="entry name" value="Tscrpt_elong_fac_GreA/B_N"/>
</dbReference>
<dbReference type="NCBIfam" id="NF001261">
    <property type="entry name" value="PRK00226.1-2"/>
    <property type="match status" value="1"/>
</dbReference>
<dbReference type="GO" id="GO:0070063">
    <property type="term" value="F:RNA polymerase binding"/>
    <property type="evidence" value="ECO:0007669"/>
    <property type="project" value="InterPro"/>
</dbReference>
<organism evidence="12 13">
    <name type="scientific">Martelella alba</name>
    <dbReference type="NCBI Taxonomy" id="2590451"/>
    <lineage>
        <taxon>Bacteria</taxon>
        <taxon>Pseudomonadati</taxon>
        <taxon>Pseudomonadota</taxon>
        <taxon>Alphaproteobacteria</taxon>
        <taxon>Hyphomicrobiales</taxon>
        <taxon>Aurantimonadaceae</taxon>
        <taxon>Martelella</taxon>
    </lineage>
</organism>
<dbReference type="GO" id="GO:0006354">
    <property type="term" value="P:DNA-templated transcription elongation"/>
    <property type="evidence" value="ECO:0007669"/>
    <property type="project" value="TreeGrafter"/>
</dbReference>
<dbReference type="InterPro" id="IPR001437">
    <property type="entry name" value="Tscrpt_elong_fac_GreA/B_C"/>
</dbReference>
<dbReference type="PROSITE" id="PS00830">
    <property type="entry name" value="GREAB_2"/>
    <property type="match status" value="1"/>
</dbReference>
<keyword evidence="3 8" id="KW-0805">Transcription regulation</keyword>
<evidence type="ECO:0000256" key="4">
    <source>
        <dbReference type="ARBA" id="ARBA00023125"/>
    </source>
</evidence>
<dbReference type="InterPro" id="IPR006359">
    <property type="entry name" value="Tscrpt_elong_fac_GreA"/>
</dbReference>
<dbReference type="InterPro" id="IPR028624">
    <property type="entry name" value="Tscrpt_elong_fac_GreA/B"/>
</dbReference>
<proteinExistence type="inferred from homology"/>